<dbReference type="EMBL" id="CAFBND010000171">
    <property type="protein sequence ID" value="CAB4962127.1"/>
    <property type="molecule type" value="Genomic_DNA"/>
</dbReference>
<dbReference type="Gene3D" id="3.30.70.100">
    <property type="match status" value="2"/>
</dbReference>
<dbReference type="AlphaFoldDB" id="A0A6J7L2E8"/>
<name>A0A6J7L2E8_9ZZZZ</name>
<accession>A0A6J7L2E8</accession>
<organism evidence="1">
    <name type="scientific">freshwater metagenome</name>
    <dbReference type="NCBI Taxonomy" id="449393"/>
    <lineage>
        <taxon>unclassified sequences</taxon>
        <taxon>metagenomes</taxon>
        <taxon>ecological metagenomes</taxon>
    </lineage>
</organism>
<protein>
    <submittedName>
        <fullName evidence="1">Unannotated protein</fullName>
    </submittedName>
</protein>
<sequence>MIWLRATWHLPAGGSPDEVDALLRGEHVPAVRSLPGIARHRMTTALRNNDGTHPSWWRGEDLFFEDDDAFASAQGSPAWADLWAGAFGENIAGLWREAYDVVEAFVPDDAPAPSAGLATALFGTWHVPPHLTPADVDPVYLEVHVPNVRRLPRLQRHTTLLTRDWPQGRHADTWRGAEIRFADEADFRAVHSSPQYQAIREDGFNVSVASHHVSIYVIDEEWAPKS</sequence>
<dbReference type="SUPFAM" id="SSF54909">
    <property type="entry name" value="Dimeric alpha+beta barrel"/>
    <property type="match status" value="2"/>
</dbReference>
<dbReference type="InterPro" id="IPR011008">
    <property type="entry name" value="Dimeric_a/b-barrel"/>
</dbReference>
<evidence type="ECO:0000313" key="1">
    <source>
        <dbReference type="EMBL" id="CAB4962127.1"/>
    </source>
</evidence>
<gene>
    <name evidence="1" type="ORF">UFOPK3752_02352</name>
</gene>
<proteinExistence type="predicted"/>
<reference evidence="1" key="1">
    <citation type="submission" date="2020-05" db="EMBL/GenBank/DDBJ databases">
        <authorList>
            <person name="Chiriac C."/>
            <person name="Salcher M."/>
            <person name="Ghai R."/>
            <person name="Kavagutti S V."/>
        </authorList>
    </citation>
    <scope>NUCLEOTIDE SEQUENCE</scope>
</reference>